<proteinExistence type="predicted"/>
<dbReference type="InParanoid" id="A0A2P6NDL2"/>
<keyword evidence="2" id="KW-1185">Reference proteome</keyword>
<name>A0A2P6NDL2_9EUKA</name>
<reference evidence="1 2" key="1">
    <citation type="journal article" date="2018" name="Genome Biol. Evol.">
        <title>Multiple Roots of Fruiting Body Formation in Amoebozoa.</title>
        <authorList>
            <person name="Hillmann F."/>
            <person name="Forbes G."/>
            <person name="Novohradska S."/>
            <person name="Ferling I."/>
            <person name="Riege K."/>
            <person name="Groth M."/>
            <person name="Westermann M."/>
            <person name="Marz M."/>
            <person name="Spaller T."/>
            <person name="Winckler T."/>
            <person name="Schaap P."/>
            <person name="Glockner G."/>
        </authorList>
    </citation>
    <scope>NUCLEOTIDE SEQUENCE [LARGE SCALE GENOMIC DNA]</scope>
    <source>
        <strain evidence="1 2">Jena</strain>
    </source>
</reference>
<evidence type="ECO:0000313" key="1">
    <source>
        <dbReference type="EMBL" id="PRP82012.1"/>
    </source>
</evidence>
<dbReference type="Proteomes" id="UP000241769">
    <property type="component" value="Unassembled WGS sequence"/>
</dbReference>
<evidence type="ECO:0000313" key="2">
    <source>
        <dbReference type="Proteomes" id="UP000241769"/>
    </source>
</evidence>
<dbReference type="EMBL" id="MDYQ01000111">
    <property type="protein sequence ID" value="PRP82012.1"/>
    <property type="molecule type" value="Genomic_DNA"/>
</dbReference>
<organism evidence="1 2">
    <name type="scientific">Planoprotostelium fungivorum</name>
    <dbReference type="NCBI Taxonomy" id="1890364"/>
    <lineage>
        <taxon>Eukaryota</taxon>
        <taxon>Amoebozoa</taxon>
        <taxon>Evosea</taxon>
        <taxon>Variosea</taxon>
        <taxon>Cavosteliida</taxon>
        <taxon>Cavosteliaceae</taxon>
        <taxon>Planoprotostelium</taxon>
    </lineage>
</organism>
<gene>
    <name evidence="1" type="ORF">PROFUN_03702</name>
</gene>
<comment type="caution">
    <text evidence="1">The sequence shown here is derived from an EMBL/GenBank/DDBJ whole genome shotgun (WGS) entry which is preliminary data.</text>
</comment>
<sequence>MLASCEQFINSLQNIYKLLCAQSSLIICQGAANHLWVYSPTIARACGPVLLEPWQQNSALITAGVTYKGDNHNILNEFHTRLNLPSTTKPQDALNKLYTWKRASTYGLAGYSVWLFTAITTSPKIQKASQKLKACLYKYMRMCANHALSRHEEKHNIYGPPTYPHPSLTFWALAQNEGARLVSAEQRLNSCTGYLYNDTVPLGYLWQMIQFNESLFIKNDFKPKKAKFSLTFLQVFQLVNDVKCWAQHTVVQIPQYTIVHQRGLVHKLSKLPIFVNPLPYYQEQSSTSG</sequence>
<dbReference type="AlphaFoldDB" id="A0A2P6NDL2"/>
<protein>
    <submittedName>
        <fullName evidence="1">Uncharacterized protein</fullName>
    </submittedName>
</protein>
<accession>A0A2P6NDL2</accession>